<accession>A0AA39RS49</accession>
<name>A0AA39RS49_ACESA</name>
<proteinExistence type="predicted"/>
<keyword evidence="3" id="KW-1185">Reference proteome</keyword>
<dbReference type="EMBL" id="JAUESC010000385">
    <property type="protein sequence ID" value="KAK0580126.1"/>
    <property type="molecule type" value="Genomic_DNA"/>
</dbReference>
<evidence type="ECO:0000313" key="2">
    <source>
        <dbReference type="EMBL" id="KAK0580126.1"/>
    </source>
</evidence>
<evidence type="ECO:0000313" key="3">
    <source>
        <dbReference type="Proteomes" id="UP001168877"/>
    </source>
</evidence>
<reference evidence="2" key="2">
    <citation type="submission" date="2023-06" db="EMBL/GenBank/DDBJ databases">
        <authorList>
            <person name="Swenson N.G."/>
            <person name="Wegrzyn J.L."/>
            <person name="Mcevoy S.L."/>
        </authorList>
    </citation>
    <scope>NUCLEOTIDE SEQUENCE</scope>
    <source>
        <strain evidence="2">NS2018</strain>
        <tissue evidence="2">Leaf</tissue>
    </source>
</reference>
<dbReference type="AlphaFoldDB" id="A0AA39RS49"/>
<protein>
    <submittedName>
        <fullName evidence="2">Uncharacterized protein</fullName>
    </submittedName>
</protein>
<organism evidence="2 3">
    <name type="scientific">Acer saccharum</name>
    <name type="common">Sugar maple</name>
    <dbReference type="NCBI Taxonomy" id="4024"/>
    <lineage>
        <taxon>Eukaryota</taxon>
        <taxon>Viridiplantae</taxon>
        <taxon>Streptophyta</taxon>
        <taxon>Embryophyta</taxon>
        <taxon>Tracheophyta</taxon>
        <taxon>Spermatophyta</taxon>
        <taxon>Magnoliopsida</taxon>
        <taxon>eudicotyledons</taxon>
        <taxon>Gunneridae</taxon>
        <taxon>Pentapetalae</taxon>
        <taxon>rosids</taxon>
        <taxon>malvids</taxon>
        <taxon>Sapindales</taxon>
        <taxon>Sapindaceae</taxon>
        <taxon>Hippocastanoideae</taxon>
        <taxon>Acereae</taxon>
        <taxon>Acer</taxon>
    </lineage>
</organism>
<dbReference type="Proteomes" id="UP001168877">
    <property type="component" value="Unassembled WGS sequence"/>
</dbReference>
<feature type="region of interest" description="Disordered" evidence="1">
    <location>
        <begin position="126"/>
        <end position="150"/>
    </location>
</feature>
<gene>
    <name evidence="2" type="ORF">LWI29_036729</name>
</gene>
<reference evidence="2" key="1">
    <citation type="journal article" date="2022" name="Plant J.">
        <title>Strategies of tolerance reflected in two North American maple genomes.</title>
        <authorList>
            <person name="McEvoy S.L."/>
            <person name="Sezen U.U."/>
            <person name="Trouern-Trend A."/>
            <person name="McMahon S.M."/>
            <person name="Schaberg P.G."/>
            <person name="Yang J."/>
            <person name="Wegrzyn J.L."/>
            <person name="Swenson N.G."/>
        </authorList>
    </citation>
    <scope>NUCLEOTIDE SEQUENCE</scope>
    <source>
        <strain evidence="2">NS2018</strain>
    </source>
</reference>
<sequence length="183" mass="20538">MDFFHCCTVAVPPLFVQQVNSDSPNLRATALWSPNYRLGVQRIMKNMFFIFPGEPLYTRYSRKEDGLNNHNKGKVSFREKDSTPIAVKGKDKLVYARKSKSRPQLKVVCASTLNLEKRKVGEKEIESSDYDNLSSSDQGIFRGESSKRDYESKPIGLGPISCSTVGLKPGQLFVILGLIQNNS</sequence>
<comment type="caution">
    <text evidence="2">The sequence shown here is derived from an EMBL/GenBank/DDBJ whole genome shotgun (WGS) entry which is preliminary data.</text>
</comment>
<evidence type="ECO:0000256" key="1">
    <source>
        <dbReference type="SAM" id="MobiDB-lite"/>
    </source>
</evidence>